<evidence type="ECO:0000256" key="10">
    <source>
        <dbReference type="ARBA" id="ARBA00022840"/>
    </source>
</evidence>
<comment type="subcellular location">
    <subcellularLocation>
        <location evidence="2">Cell membrane</location>
        <topology evidence="2">Multi-pass membrane protein</topology>
    </subcellularLocation>
</comment>
<keyword evidence="13 14" id="KW-0472">Membrane</keyword>
<dbReference type="InterPro" id="IPR000014">
    <property type="entry name" value="PAS"/>
</dbReference>
<evidence type="ECO:0000313" key="18">
    <source>
        <dbReference type="Proteomes" id="UP000251002"/>
    </source>
</evidence>
<dbReference type="AlphaFoldDB" id="A0A365L6E4"/>
<dbReference type="InterPro" id="IPR029151">
    <property type="entry name" value="Sensor-like_sf"/>
</dbReference>
<dbReference type="Pfam" id="PF13188">
    <property type="entry name" value="PAS_8"/>
    <property type="match status" value="1"/>
</dbReference>
<dbReference type="Pfam" id="PF17203">
    <property type="entry name" value="sCache_3_2"/>
    <property type="match status" value="1"/>
</dbReference>
<gene>
    <name evidence="17" type="ORF">DP120_01465</name>
</gene>
<dbReference type="Gene3D" id="3.30.565.10">
    <property type="entry name" value="Histidine kinase-like ATPase, C-terminal domain"/>
    <property type="match status" value="1"/>
</dbReference>
<organism evidence="17 18">
    <name type="scientific">Planococcus halotolerans</name>
    <dbReference type="NCBI Taxonomy" id="2233542"/>
    <lineage>
        <taxon>Bacteria</taxon>
        <taxon>Bacillati</taxon>
        <taxon>Bacillota</taxon>
        <taxon>Bacilli</taxon>
        <taxon>Bacillales</taxon>
        <taxon>Caryophanaceae</taxon>
        <taxon>Planococcus</taxon>
    </lineage>
</organism>
<evidence type="ECO:0000313" key="17">
    <source>
        <dbReference type="EMBL" id="RAZ80984.1"/>
    </source>
</evidence>
<evidence type="ECO:0000256" key="11">
    <source>
        <dbReference type="ARBA" id="ARBA00022989"/>
    </source>
</evidence>
<dbReference type="Pfam" id="PF02518">
    <property type="entry name" value="HATPase_c"/>
    <property type="match status" value="1"/>
</dbReference>
<dbReference type="PRINTS" id="PR00344">
    <property type="entry name" value="BCTRLSENSOR"/>
</dbReference>
<feature type="domain" description="PAS" evidence="16">
    <location>
        <begin position="210"/>
        <end position="252"/>
    </location>
</feature>
<protein>
    <recommendedName>
        <fullName evidence="3">histidine kinase</fullName>
        <ecNumber evidence="3">2.7.13.3</ecNumber>
    </recommendedName>
</protein>
<keyword evidence="5" id="KW-0597">Phosphoprotein</keyword>
<dbReference type="Gene3D" id="1.10.287.130">
    <property type="match status" value="1"/>
</dbReference>
<dbReference type="PANTHER" id="PTHR43547">
    <property type="entry name" value="TWO-COMPONENT HISTIDINE KINASE"/>
    <property type="match status" value="1"/>
</dbReference>
<evidence type="ECO:0000259" key="15">
    <source>
        <dbReference type="PROSITE" id="PS50109"/>
    </source>
</evidence>
<dbReference type="SUPFAM" id="SSF55874">
    <property type="entry name" value="ATPase domain of HSP90 chaperone/DNA topoisomerase II/histidine kinase"/>
    <property type="match status" value="1"/>
</dbReference>
<evidence type="ECO:0000256" key="9">
    <source>
        <dbReference type="ARBA" id="ARBA00022777"/>
    </source>
</evidence>
<feature type="transmembrane region" description="Helical" evidence="14">
    <location>
        <begin position="173"/>
        <end position="192"/>
    </location>
</feature>
<keyword evidence="9 17" id="KW-0418">Kinase</keyword>
<evidence type="ECO:0000256" key="1">
    <source>
        <dbReference type="ARBA" id="ARBA00000085"/>
    </source>
</evidence>
<dbReference type="InterPro" id="IPR033463">
    <property type="entry name" value="sCache_3"/>
</dbReference>
<feature type="domain" description="Histidine kinase" evidence="15">
    <location>
        <begin position="332"/>
        <end position="525"/>
    </location>
</feature>
<evidence type="ECO:0000259" key="16">
    <source>
        <dbReference type="PROSITE" id="PS50112"/>
    </source>
</evidence>
<keyword evidence="11 14" id="KW-1133">Transmembrane helix</keyword>
<dbReference type="InterPro" id="IPR039506">
    <property type="entry name" value="SPOB_a"/>
</dbReference>
<dbReference type="CDD" id="cd16915">
    <property type="entry name" value="HATPase_DpiB-CitA-like"/>
    <property type="match status" value="1"/>
</dbReference>
<keyword evidence="18" id="KW-1185">Reference proteome</keyword>
<dbReference type="GO" id="GO:0005524">
    <property type="term" value="F:ATP binding"/>
    <property type="evidence" value="ECO:0007669"/>
    <property type="project" value="UniProtKB-KW"/>
</dbReference>
<evidence type="ECO:0000256" key="4">
    <source>
        <dbReference type="ARBA" id="ARBA00022475"/>
    </source>
</evidence>
<dbReference type="SUPFAM" id="SSF103190">
    <property type="entry name" value="Sensory domain-like"/>
    <property type="match status" value="1"/>
</dbReference>
<keyword evidence="12" id="KW-0902">Two-component regulatory system</keyword>
<name>A0A365L6E4_9BACL</name>
<dbReference type="SMART" id="SM00387">
    <property type="entry name" value="HATPase_c"/>
    <property type="match status" value="1"/>
</dbReference>
<dbReference type="RefSeq" id="WP_112221410.1">
    <property type="nucleotide sequence ID" value="NZ_CP047673.1"/>
</dbReference>
<keyword evidence="10" id="KW-0067">ATP-binding</keyword>
<dbReference type="GO" id="GO:0000155">
    <property type="term" value="F:phosphorelay sensor kinase activity"/>
    <property type="evidence" value="ECO:0007669"/>
    <property type="project" value="InterPro"/>
</dbReference>
<dbReference type="PROSITE" id="PS50112">
    <property type="entry name" value="PAS"/>
    <property type="match status" value="1"/>
</dbReference>
<dbReference type="InterPro" id="IPR036890">
    <property type="entry name" value="HATPase_C_sf"/>
</dbReference>
<evidence type="ECO:0000256" key="3">
    <source>
        <dbReference type="ARBA" id="ARBA00012438"/>
    </source>
</evidence>
<comment type="caution">
    <text evidence="17">The sequence shown here is derived from an EMBL/GenBank/DDBJ whole genome shotgun (WGS) entry which is preliminary data.</text>
</comment>
<dbReference type="PROSITE" id="PS50109">
    <property type="entry name" value="HIS_KIN"/>
    <property type="match status" value="1"/>
</dbReference>
<keyword evidence="8" id="KW-0547">Nucleotide-binding</keyword>
<dbReference type="EMBL" id="QLZR01000001">
    <property type="protein sequence ID" value="RAZ80984.1"/>
    <property type="molecule type" value="Genomic_DNA"/>
</dbReference>
<keyword evidence="7 14" id="KW-0812">Transmembrane</keyword>
<evidence type="ECO:0000256" key="5">
    <source>
        <dbReference type="ARBA" id="ARBA00022553"/>
    </source>
</evidence>
<evidence type="ECO:0000256" key="13">
    <source>
        <dbReference type="ARBA" id="ARBA00023136"/>
    </source>
</evidence>
<dbReference type="GO" id="GO:0005886">
    <property type="term" value="C:plasma membrane"/>
    <property type="evidence" value="ECO:0007669"/>
    <property type="project" value="UniProtKB-SubCell"/>
</dbReference>
<evidence type="ECO:0000256" key="6">
    <source>
        <dbReference type="ARBA" id="ARBA00022679"/>
    </source>
</evidence>
<proteinExistence type="predicted"/>
<evidence type="ECO:0000256" key="14">
    <source>
        <dbReference type="SAM" id="Phobius"/>
    </source>
</evidence>
<dbReference type="Proteomes" id="UP000251002">
    <property type="component" value="Unassembled WGS sequence"/>
</dbReference>
<comment type="catalytic activity">
    <reaction evidence="1">
        <text>ATP + protein L-histidine = ADP + protein N-phospho-L-histidine.</text>
        <dbReference type="EC" id="2.7.13.3"/>
    </reaction>
</comment>
<dbReference type="SUPFAM" id="SSF55785">
    <property type="entry name" value="PYP-like sensor domain (PAS domain)"/>
    <property type="match status" value="1"/>
</dbReference>
<dbReference type="SMART" id="SM00091">
    <property type="entry name" value="PAS"/>
    <property type="match status" value="1"/>
</dbReference>
<dbReference type="InterPro" id="IPR035965">
    <property type="entry name" value="PAS-like_dom_sf"/>
</dbReference>
<dbReference type="InterPro" id="IPR003594">
    <property type="entry name" value="HATPase_dom"/>
</dbReference>
<dbReference type="Pfam" id="PF14689">
    <property type="entry name" value="SPOB_a"/>
    <property type="match status" value="1"/>
</dbReference>
<reference evidence="17 18" key="1">
    <citation type="submission" date="2018-06" db="EMBL/GenBank/DDBJ databases">
        <title>The draft genome sequences of strains SCU63 and S1.</title>
        <authorList>
            <person name="Gan L."/>
        </authorList>
    </citation>
    <scope>NUCLEOTIDE SEQUENCE [LARGE SCALE GENOMIC DNA]</scope>
    <source>
        <strain evidence="17 18">SCU63</strain>
    </source>
</reference>
<dbReference type="InterPro" id="IPR005467">
    <property type="entry name" value="His_kinase_dom"/>
</dbReference>
<dbReference type="Gene3D" id="3.30.450.20">
    <property type="entry name" value="PAS domain"/>
    <property type="match status" value="2"/>
</dbReference>
<evidence type="ECO:0000256" key="2">
    <source>
        <dbReference type="ARBA" id="ARBA00004651"/>
    </source>
</evidence>
<dbReference type="PANTHER" id="PTHR43547:SF3">
    <property type="entry name" value="SENSOR PROTEIN CITS"/>
    <property type="match status" value="1"/>
</dbReference>
<dbReference type="InterPro" id="IPR016120">
    <property type="entry name" value="Sig_transdc_His_kin_SpoOB"/>
</dbReference>
<evidence type="ECO:0000256" key="7">
    <source>
        <dbReference type="ARBA" id="ARBA00022692"/>
    </source>
</evidence>
<evidence type="ECO:0000256" key="8">
    <source>
        <dbReference type="ARBA" id="ARBA00022741"/>
    </source>
</evidence>
<dbReference type="EC" id="2.7.13.3" evidence="3"/>
<evidence type="ECO:0000256" key="12">
    <source>
        <dbReference type="ARBA" id="ARBA00023012"/>
    </source>
</evidence>
<dbReference type="FunFam" id="3.30.450.20:FF:000018">
    <property type="entry name" value="Sensor histidine kinase DcuS"/>
    <property type="match status" value="1"/>
</dbReference>
<accession>A0A365L6E4</accession>
<keyword evidence="6" id="KW-0808">Transferase</keyword>
<feature type="transmembrane region" description="Helical" evidence="14">
    <location>
        <begin position="12"/>
        <end position="31"/>
    </location>
</feature>
<dbReference type="InterPro" id="IPR004358">
    <property type="entry name" value="Sig_transdc_His_kin-like_C"/>
</dbReference>
<dbReference type="SUPFAM" id="SSF55890">
    <property type="entry name" value="Sporulation response regulatory protein Spo0B"/>
    <property type="match status" value="1"/>
</dbReference>
<keyword evidence="4" id="KW-1003">Cell membrane</keyword>
<sequence length="529" mass="58439">MRNFSLETKIIILSTSLILLITAIFVAILSYEEVKDTKEAVGKRALETAIAVSVTPSIVRALEMGDPQGVIQPFAEYLRKQVGAEFIVVGDRNSIRYSHPNPQKIGGMMVGGDNTRALTDGKYYISEATGSLGPSLRGKAPIYTGDGKIIGLVSVGYLIEDINDIIFGNVFEVLRYTLVVLAFGIFGSILLAKNIRKETMGLEPREIATLYRDREALLSSILEGVIAIDNQGRITAINQSAQNLMGIGESALNAYIEDVMPNFKMKEVLRNGYSVKNEEILIKDKVLIFNRTQIIDNGEVVGAVATFRDKTEVQSMLKTLSEIQQYSEGLRAQTHEYMNKLYAISGLLQLNQIREATELIQSETDYQENHSKQMLNLIEDTKVQAILLGKMGKASEQKVKLSIDENSSLRSLPEHIDITKVIHIVGNLIDNAIEEVVKKSVKEVSFFITDLGNDVIIEVEDSGDGIAEEDIQRIFEVGFSTKGRTDRGYGLVIVKQAIEELKGTIEVHSNVESGTVFTVYIPKQPGEVA</sequence>